<dbReference type="Proteomes" id="UP000001369">
    <property type="component" value="Chromosome"/>
</dbReference>
<feature type="chain" id="PRO_5002908748" evidence="2">
    <location>
        <begin position="25"/>
        <end position="141"/>
    </location>
</feature>
<dbReference type="STRING" id="204536.SULAZ_0883"/>
<dbReference type="OrthoDB" id="956918at2"/>
<protein>
    <submittedName>
        <fullName evidence="3">Uncharacterized protein</fullName>
    </submittedName>
</protein>
<dbReference type="AlphaFoldDB" id="C1DUS3"/>
<dbReference type="Pfam" id="PF07813">
    <property type="entry name" value="LTXXQ"/>
    <property type="match status" value="1"/>
</dbReference>
<dbReference type="GO" id="GO:0042597">
    <property type="term" value="C:periplasmic space"/>
    <property type="evidence" value="ECO:0007669"/>
    <property type="project" value="InterPro"/>
</dbReference>
<organism evidence="3 4">
    <name type="scientific">Sulfurihydrogenibium azorense (strain DSM 15241 / OCM 825 / Az-Fu1)</name>
    <dbReference type="NCBI Taxonomy" id="204536"/>
    <lineage>
        <taxon>Bacteria</taxon>
        <taxon>Pseudomonadati</taxon>
        <taxon>Aquificota</taxon>
        <taxon>Aquificia</taxon>
        <taxon>Aquificales</taxon>
        <taxon>Hydrogenothermaceae</taxon>
        <taxon>Sulfurihydrogenibium</taxon>
    </lineage>
</organism>
<evidence type="ECO:0000256" key="1">
    <source>
        <dbReference type="SAM" id="Coils"/>
    </source>
</evidence>
<gene>
    <name evidence="3" type="ordered locus">SULAZ_0883</name>
</gene>
<evidence type="ECO:0000313" key="3">
    <source>
        <dbReference type="EMBL" id="ACN98693.1"/>
    </source>
</evidence>
<proteinExistence type="predicted"/>
<feature type="signal peptide" evidence="2">
    <location>
        <begin position="1"/>
        <end position="24"/>
    </location>
</feature>
<keyword evidence="1" id="KW-0175">Coiled coil</keyword>
<keyword evidence="2" id="KW-0732">Signal</keyword>
<dbReference type="KEGG" id="saf:SULAZ_0883"/>
<dbReference type="HOGENOM" id="CLU_1824324_0_0_0"/>
<evidence type="ECO:0000256" key="2">
    <source>
        <dbReference type="SAM" id="SignalP"/>
    </source>
</evidence>
<keyword evidence="4" id="KW-1185">Reference proteome</keyword>
<dbReference type="RefSeq" id="WP_012674015.1">
    <property type="nucleotide sequence ID" value="NC_012438.1"/>
</dbReference>
<feature type="coiled-coil region" evidence="1">
    <location>
        <begin position="28"/>
        <end position="69"/>
    </location>
</feature>
<dbReference type="Gene3D" id="1.20.120.1490">
    <property type="match status" value="1"/>
</dbReference>
<dbReference type="InterPro" id="IPR012899">
    <property type="entry name" value="LTXXQ"/>
</dbReference>
<accession>C1DUS3</accession>
<evidence type="ECO:0000313" key="4">
    <source>
        <dbReference type="Proteomes" id="UP000001369"/>
    </source>
</evidence>
<dbReference type="eggNOG" id="COG3678">
    <property type="taxonomic scope" value="Bacteria"/>
</dbReference>
<sequence length="141" mass="16807">MKKLITAVLLAASFMAGANYTANAYDYHQKQERYIEKLQKELNLTQDQVEKIKQIKQAQREEMKEFMKQHKNPVLEATKNGNFDKEAFKNTVVENAKNMAEIRAKYLEKMFSVLNEDQKKKFIEIMKEKVDRMHEKMHKEF</sequence>
<dbReference type="EMBL" id="CP001229">
    <property type="protein sequence ID" value="ACN98693.1"/>
    <property type="molecule type" value="Genomic_DNA"/>
</dbReference>
<reference evidence="3 4" key="1">
    <citation type="journal article" date="2009" name="J. Bacteriol.">
        <title>Complete and draft genome sequences of six members of the Aquificales.</title>
        <authorList>
            <person name="Reysenbach A.L."/>
            <person name="Hamamura N."/>
            <person name="Podar M."/>
            <person name="Griffiths E."/>
            <person name="Ferreira S."/>
            <person name="Hochstein R."/>
            <person name="Heidelberg J."/>
            <person name="Johnson J."/>
            <person name="Mead D."/>
            <person name="Pohorille A."/>
            <person name="Sarmiento M."/>
            <person name="Schweighofer K."/>
            <person name="Seshadri R."/>
            <person name="Voytek M.A."/>
        </authorList>
    </citation>
    <scope>NUCLEOTIDE SEQUENCE [LARGE SCALE GENOMIC DNA]</scope>
    <source>
        <strain evidence="4">Az-Fu1 / DSM 15241 / OCM 825</strain>
    </source>
</reference>
<name>C1DUS3_SULAA</name>